<reference evidence="6 7" key="1">
    <citation type="submission" date="2014-04" db="EMBL/GenBank/DDBJ databases">
        <authorList>
            <consortium name="DOE Joint Genome Institute"/>
            <person name="Kuo A."/>
            <person name="Kohler A."/>
            <person name="Costa M.D."/>
            <person name="Nagy L.G."/>
            <person name="Floudas D."/>
            <person name="Copeland A."/>
            <person name="Barry K.W."/>
            <person name="Cichocki N."/>
            <person name="Veneault-Fourrey C."/>
            <person name="LaButti K."/>
            <person name="Lindquist E.A."/>
            <person name="Lipzen A."/>
            <person name="Lundell T."/>
            <person name="Morin E."/>
            <person name="Murat C."/>
            <person name="Sun H."/>
            <person name="Tunlid A."/>
            <person name="Henrissat B."/>
            <person name="Grigoriev I.V."/>
            <person name="Hibbett D.S."/>
            <person name="Martin F."/>
            <person name="Nordberg H.P."/>
            <person name="Cantor M.N."/>
            <person name="Hua S.X."/>
        </authorList>
    </citation>
    <scope>NUCLEOTIDE SEQUENCE [LARGE SCALE GENOMIC DNA]</scope>
    <source>
        <strain evidence="6 7">441</strain>
    </source>
</reference>
<dbReference type="Gene3D" id="4.10.1000.10">
    <property type="entry name" value="Zinc finger, CCCH-type"/>
    <property type="match status" value="1"/>
</dbReference>
<dbReference type="AlphaFoldDB" id="A0A0D0A3T8"/>
<proteinExistence type="predicted"/>
<evidence type="ECO:0000256" key="2">
    <source>
        <dbReference type="ARBA" id="ARBA00023242"/>
    </source>
</evidence>
<dbReference type="HOGENOM" id="CLU_509095_0_0_1"/>
<dbReference type="PROSITE" id="PS50103">
    <property type="entry name" value="ZF_C3H1"/>
    <property type="match status" value="1"/>
</dbReference>
<gene>
    <name evidence="6" type="ORF">PISMIDRAFT_652647</name>
</gene>
<dbReference type="GO" id="GO:0008270">
    <property type="term" value="F:zinc ion binding"/>
    <property type="evidence" value="ECO:0007669"/>
    <property type="project" value="UniProtKB-KW"/>
</dbReference>
<keyword evidence="7" id="KW-1185">Reference proteome</keyword>
<reference evidence="7" key="2">
    <citation type="submission" date="2015-01" db="EMBL/GenBank/DDBJ databases">
        <title>Evolutionary Origins and Diversification of the Mycorrhizal Mutualists.</title>
        <authorList>
            <consortium name="DOE Joint Genome Institute"/>
            <consortium name="Mycorrhizal Genomics Consortium"/>
            <person name="Kohler A."/>
            <person name="Kuo A."/>
            <person name="Nagy L.G."/>
            <person name="Floudas D."/>
            <person name="Copeland A."/>
            <person name="Barry K.W."/>
            <person name="Cichocki N."/>
            <person name="Veneault-Fourrey C."/>
            <person name="LaButti K."/>
            <person name="Lindquist E.A."/>
            <person name="Lipzen A."/>
            <person name="Lundell T."/>
            <person name="Morin E."/>
            <person name="Murat C."/>
            <person name="Riley R."/>
            <person name="Ohm R."/>
            <person name="Sun H."/>
            <person name="Tunlid A."/>
            <person name="Henrissat B."/>
            <person name="Grigoriev I.V."/>
            <person name="Hibbett D.S."/>
            <person name="Martin F."/>
        </authorList>
    </citation>
    <scope>NUCLEOTIDE SEQUENCE [LARGE SCALE GENOMIC DNA]</scope>
    <source>
        <strain evidence="7">441</strain>
    </source>
</reference>
<feature type="domain" description="C3H1-type" evidence="5">
    <location>
        <begin position="1"/>
        <end position="27"/>
    </location>
</feature>
<protein>
    <recommendedName>
        <fullName evidence="5">C3H1-type domain-containing protein</fullName>
    </recommendedName>
</protein>
<dbReference type="SMART" id="SM00356">
    <property type="entry name" value="ZnF_C3H1"/>
    <property type="match status" value="1"/>
</dbReference>
<dbReference type="GO" id="GO:0005634">
    <property type="term" value="C:nucleus"/>
    <property type="evidence" value="ECO:0007669"/>
    <property type="project" value="UniProtKB-SubCell"/>
</dbReference>
<dbReference type="Proteomes" id="UP000054018">
    <property type="component" value="Unassembled WGS sequence"/>
</dbReference>
<keyword evidence="3" id="KW-0862">Zinc</keyword>
<keyword evidence="2" id="KW-0539">Nucleus</keyword>
<dbReference type="OrthoDB" id="20729at2759"/>
<dbReference type="InterPro" id="IPR000571">
    <property type="entry name" value="Znf_CCCH"/>
</dbReference>
<sequence length="477" mass="49198">MQREVCHYYLRGICKFGDRCKNEHPREPTKPQFGNQSWAANTNKGQLLFTTETLTNDVTPLKEKPLWPLSSYGTAKYEKTLISGLDESPEELRVKAVAAVKAGTINEYVKYEAEKIATADRIYASARDNISQLHSRASELSHNVPSSIFGPSSAFGGSAFGALSNQSATGVKPGASAFGQPTFGQSGFGTVSAGSSAFGQASQSGSAFGTTQPTSLFGQPSQMQSAFSQPNPAFGQTSAFGQATTAFGQPSQATSVFGQVPKSTFGQTTSAFDQAQSTPAFAQSSLIKPGSGAFGSTTTGPSPFGTSSGGGGFSAFSAQPSGFAAATAATSSPAAPTTGSVFSQATFPAAGAAQSTQPQSAFAPAAPLQSAFTPSSASAFGNAPSTLPDPSPMSAFPAASLMAPSATAFGIGKPSSGTPDFAQAKSSVHCKPETDRFAALLPPNYLDIIPPDVRAAFESDKFEWGKIPEWIPPKEVR</sequence>
<keyword evidence="3" id="KW-0863">Zinc-finger</keyword>
<name>A0A0D0A3T8_9AGAM</name>
<feature type="compositionally biased region" description="Polar residues" evidence="4">
    <location>
        <begin position="210"/>
        <end position="235"/>
    </location>
</feature>
<feature type="region of interest" description="Disordered" evidence="4">
    <location>
        <begin position="202"/>
        <end position="235"/>
    </location>
</feature>
<evidence type="ECO:0000313" key="7">
    <source>
        <dbReference type="Proteomes" id="UP000054018"/>
    </source>
</evidence>
<dbReference type="EMBL" id="KN833690">
    <property type="protein sequence ID" value="KIK29022.1"/>
    <property type="molecule type" value="Genomic_DNA"/>
</dbReference>
<evidence type="ECO:0000259" key="5">
    <source>
        <dbReference type="PROSITE" id="PS50103"/>
    </source>
</evidence>
<dbReference type="Pfam" id="PF00642">
    <property type="entry name" value="zf-CCCH"/>
    <property type="match status" value="1"/>
</dbReference>
<dbReference type="PANTHER" id="PTHR46527">
    <property type="entry name" value="NUCLEOPORIN-LIKE PROTEIN 2"/>
    <property type="match status" value="1"/>
</dbReference>
<feature type="zinc finger region" description="C3H1-type" evidence="3">
    <location>
        <begin position="1"/>
        <end position="27"/>
    </location>
</feature>
<dbReference type="InterPro" id="IPR051767">
    <property type="entry name" value="Nucleoporin_NUP42"/>
</dbReference>
<dbReference type="PANTHER" id="PTHR46527:SF1">
    <property type="entry name" value="NUCLEOPORIN NUP42"/>
    <property type="match status" value="1"/>
</dbReference>
<accession>A0A0D0A3T8</accession>
<keyword evidence="3" id="KW-0479">Metal-binding</keyword>
<evidence type="ECO:0000256" key="1">
    <source>
        <dbReference type="ARBA" id="ARBA00004123"/>
    </source>
</evidence>
<evidence type="ECO:0000256" key="3">
    <source>
        <dbReference type="PROSITE-ProRule" id="PRU00723"/>
    </source>
</evidence>
<organism evidence="6 7">
    <name type="scientific">Pisolithus microcarpus 441</name>
    <dbReference type="NCBI Taxonomy" id="765257"/>
    <lineage>
        <taxon>Eukaryota</taxon>
        <taxon>Fungi</taxon>
        <taxon>Dikarya</taxon>
        <taxon>Basidiomycota</taxon>
        <taxon>Agaricomycotina</taxon>
        <taxon>Agaricomycetes</taxon>
        <taxon>Agaricomycetidae</taxon>
        <taxon>Boletales</taxon>
        <taxon>Sclerodermatineae</taxon>
        <taxon>Pisolithaceae</taxon>
        <taxon>Pisolithus</taxon>
    </lineage>
</organism>
<dbReference type="STRING" id="765257.A0A0D0A3T8"/>
<evidence type="ECO:0000313" key="6">
    <source>
        <dbReference type="EMBL" id="KIK29022.1"/>
    </source>
</evidence>
<comment type="subcellular location">
    <subcellularLocation>
        <location evidence="1">Nucleus</location>
    </subcellularLocation>
</comment>
<evidence type="ECO:0000256" key="4">
    <source>
        <dbReference type="SAM" id="MobiDB-lite"/>
    </source>
</evidence>